<keyword evidence="1" id="KW-0732">Signal</keyword>
<dbReference type="Proteomes" id="UP000707356">
    <property type="component" value="Unassembled WGS sequence"/>
</dbReference>
<evidence type="ECO:0000313" key="2">
    <source>
        <dbReference type="EMBL" id="MBW4467421.1"/>
    </source>
</evidence>
<feature type="chain" id="PRO_5037071159" evidence="1">
    <location>
        <begin position="22"/>
        <end position="131"/>
    </location>
</feature>
<proteinExistence type="predicted"/>
<feature type="signal peptide" evidence="1">
    <location>
        <begin position="1"/>
        <end position="21"/>
    </location>
</feature>
<evidence type="ECO:0000256" key="1">
    <source>
        <dbReference type="SAM" id="SignalP"/>
    </source>
</evidence>
<reference evidence="2" key="1">
    <citation type="submission" date="2021-05" db="EMBL/GenBank/DDBJ databases">
        <authorList>
            <person name="Pietrasiak N."/>
            <person name="Ward R."/>
            <person name="Stajich J.E."/>
            <person name="Kurbessoian T."/>
        </authorList>
    </citation>
    <scope>NUCLEOTIDE SEQUENCE</scope>
    <source>
        <strain evidence="2">GSE-TBD4-15B</strain>
    </source>
</reference>
<sequence>MNLRRLFAVSILFTSSLPVFASAASAQVYGAPRFYPSEVSRVNSQTPFQTHSFELFNNSWQDILYLHIYSDSNPDDIAVYGGIRQLPPGRAWKVNLLGRECIYNVAVEYENGSQSVYSDVNTCDYQGIEIQ</sequence>
<dbReference type="EMBL" id="JAHHHV010000076">
    <property type="protein sequence ID" value="MBW4467421.1"/>
    <property type="molecule type" value="Genomic_DNA"/>
</dbReference>
<accession>A0A951PD64</accession>
<protein>
    <submittedName>
        <fullName evidence="2">Uncharacterized protein</fullName>
    </submittedName>
</protein>
<comment type="caution">
    <text evidence="2">The sequence shown here is derived from an EMBL/GenBank/DDBJ whole genome shotgun (WGS) entry which is preliminary data.</text>
</comment>
<name>A0A951PD64_9CYAN</name>
<gene>
    <name evidence="2" type="ORF">KME07_18500</name>
</gene>
<organism evidence="2 3">
    <name type="scientific">Pegethrix bostrychoides GSE-TBD4-15B</name>
    <dbReference type="NCBI Taxonomy" id="2839662"/>
    <lineage>
        <taxon>Bacteria</taxon>
        <taxon>Bacillati</taxon>
        <taxon>Cyanobacteriota</taxon>
        <taxon>Cyanophyceae</taxon>
        <taxon>Oculatellales</taxon>
        <taxon>Oculatellaceae</taxon>
        <taxon>Pegethrix</taxon>
    </lineage>
</organism>
<reference evidence="2" key="2">
    <citation type="journal article" date="2022" name="Microbiol. Resour. Announc.">
        <title>Metagenome Sequencing to Explore Phylogenomics of Terrestrial Cyanobacteria.</title>
        <authorList>
            <person name="Ward R.D."/>
            <person name="Stajich J.E."/>
            <person name="Johansen J.R."/>
            <person name="Huntemann M."/>
            <person name="Clum A."/>
            <person name="Foster B."/>
            <person name="Foster B."/>
            <person name="Roux S."/>
            <person name="Palaniappan K."/>
            <person name="Varghese N."/>
            <person name="Mukherjee S."/>
            <person name="Reddy T.B.K."/>
            <person name="Daum C."/>
            <person name="Copeland A."/>
            <person name="Chen I.A."/>
            <person name="Ivanova N.N."/>
            <person name="Kyrpides N.C."/>
            <person name="Shapiro N."/>
            <person name="Eloe-Fadrosh E.A."/>
            <person name="Pietrasiak N."/>
        </authorList>
    </citation>
    <scope>NUCLEOTIDE SEQUENCE</scope>
    <source>
        <strain evidence="2">GSE-TBD4-15B</strain>
    </source>
</reference>
<dbReference type="AlphaFoldDB" id="A0A951PD64"/>
<evidence type="ECO:0000313" key="3">
    <source>
        <dbReference type="Proteomes" id="UP000707356"/>
    </source>
</evidence>